<accession>A0ABS6F0U1</accession>
<dbReference type="GO" id="GO:0008784">
    <property type="term" value="F:alanine racemase activity"/>
    <property type="evidence" value="ECO:0007669"/>
    <property type="project" value="UniProtKB-EC"/>
</dbReference>
<sequence length="386" mass="43245">MDKIIRPVWAEVNLDAIEYNMKKIREITTGKEIIAVIKADAYGHGAVDVAPVLLENGASRLAVAVITEAIELIDNNIKSPIIILGYTPIEFGDYLVNYNIEQTVYDLEYAKELSKIALSLGKKAKIHIALDTGMGRIGFLPDDKSFNDILEICSLEGIEVEGLFTHFSSSSEKHKEYTYEQFSKFHNFNRRLLKIGINIPLKHTANSGAIIDLEDTYLDGVRAGIILYGYYPSYEVNKENLNLKPALTIKTKVSHVKKLDEDMYISYGRTFKAHKDSIIATLPIGYADGYLRGLSGKAKVIINGKFAKVVGTICMDQCMIDVTDIGQVKVGDEVIILGEEGSLKFDADDIADIMETINYEILCMIKQRIPRVYIKNNEIISIRNYI</sequence>
<evidence type="ECO:0000256" key="1">
    <source>
        <dbReference type="ARBA" id="ARBA00001933"/>
    </source>
</evidence>
<dbReference type="Pfam" id="PF01168">
    <property type="entry name" value="Ala_racemase_N"/>
    <property type="match status" value="1"/>
</dbReference>
<comment type="catalytic activity">
    <reaction evidence="2">
        <text>L-alanine = D-alanine</text>
        <dbReference type="Rhea" id="RHEA:20249"/>
        <dbReference type="ChEBI" id="CHEBI:57416"/>
        <dbReference type="ChEBI" id="CHEBI:57972"/>
        <dbReference type="EC" id="5.1.1.1"/>
    </reaction>
</comment>
<gene>
    <name evidence="4" type="primary">alr</name>
    <name evidence="4" type="ORF">KQI89_07115</name>
</gene>
<evidence type="ECO:0000313" key="4">
    <source>
        <dbReference type="EMBL" id="MBU5591530.1"/>
    </source>
</evidence>
<dbReference type="EMBL" id="JAHLQL010000001">
    <property type="protein sequence ID" value="MBU5591530.1"/>
    <property type="molecule type" value="Genomic_DNA"/>
</dbReference>
<proteinExistence type="inferred from homology"/>
<dbReference type="InterPro" id="IPR020622">
    <property type="entry name" value="Ala_racemase_pyridoxalP-BS"/>
</dbReference>
<keyword evidence="2 4" id="KW-0413">Isomerase</keyword>
<dbReference type="SMART" id="SM01005">
    <property type="entry name" value="Ala_racemase_C"/>
    <property type="match status" value="1"/>
</dbReference>
<feature type="binding site" evidence="2">
    <location>
        <position position="136"/>
    </location>
    <ligand>
        <name>substrate</name>
    </ligand>
</feature>
<dbReference type="InterPro" id="IPR000821">
    <property type="entry name" value="Ala_racemase"/>
</dbReference>
<dbReference type="HAMAP" id="MF_01201">
    <property type="entry name" value="Ala_racemase"/>
    <property type="match status" value="1"/>
</dbReference>
<dbReference type="Proteomes" id="UP000736583">
    <property type="component" value="Unassembled WGS sequence"/>
</dbReference>
<feature type="modified residue" description="N6-(pyridoxal phosphate)lysine" evidence="2">
    <location>
        <position position="38"/>
    </location>
</feature>
<dbReference type="PANTHER" id="PTHR30511:SF0">
    <property type="entry name" value="ALANINE RACEMASE, CATABOLIC-RELATED"/>
    <property type="match status" value="1"/>
</dbReference>
<reference evidence="4 5" key="1">
    <citation type="submission" date="2021-06" db="EMBL/GenBank/DDBJ databases">
        <authorList>
            <person name="Sun Q."/>
            <person name="Li D."/>
        </authorList>
    </citation>
    <scope>NUCLEOTIDE SEQUENCE [LARGE SCALE GENOMIC DNA]</scope>
    <source>
        <strain evidence="4 5">MSJ-4</strain>
    </source>
</reference>
<dbReference type="NCBIfam" id="TIGR00492">
    <property type="entry name" value="alr"/>
    <property type="match status" value="1"/>
</dbReference>
<comment type="pathway">
    <text evidence="2">Amino-acid biosynthesis; D-alanine biosynthesis; D-alanine from L-alanine: step 1/1.</text>
</comment>
<dbReference type="PROSITE" id="PS00395">
    <property type="entry name" value="ALANINE_RACEMASE"/>
    <property type="match status" value="1"/>
</dbReference>
<keyword evidence="5" id="KW-1185">Reference proteome</keyword>
<feature type="active site" description="Proton acceptor; specific for L-alanine" evidence="2">
    <location>
        <position position="267"/>
    </location>
</feature>
<dbReference type="EC" id="5.1.1.1" evidence="2"/>
<organism evidence="4 5">
    <name type="scientific">Clostridium simiarum</name>
    <dbReference type="NCBI Taxonomy" id="2841506"/>
    <lineage>
        <taxon>Bacteria</taxon>
        <taxon>Bacillati</taxon>
        <taxon>Bacillota</taxon>
        <taxon>Clostridia</taxon>
        <taxon>Eubacteriales</taxon>
        <taxon>Clostridiaceae</taxon>
        <taxon>Clostridium</taxon>
    </lineage>
</organism>
<protein>
    <recommendedName>
        <fullName evidence="2">Alanine racemase</fullName>
        <ecNumber evidence="2">5.1.1.1</ecNumber>
    </recommendedName>
</protein>
<dbReference type="InterPro" id="IPR011079">
    <property type="entry name" value="Ala_racemase_C"/>
</dbReference>
<name>A0ABS6F0U1_9CLOT</name>
<feature type="binding site" evidence="2">
    <location>
        <position position="315"/>
    </location>
    <ligand>
        <name>substrate</name>
    </ligand>
</feature>
<evidence type="ECO:0000313" key="5">
    <source>
        <dbReference type="Proteomes" id="UP000736583"/>
    </source>
</evidence>
<comment type="caution">
    <text evidence="4">The sequence shown here is derived from an EMBL/GenBank/DDBJ whole genome shotgun (WGS) entry which is preliminary data.</text>
</comment>
<comment type="similarity">
    <text evidence="2">Belongs to the alanine racemase family.</text>
</comment>
<dbReference type="CDD" id="cd00430">
    <property type="entry name" value="PLPDE_III_AR"/>
    <property type="match status" value="1"/>
</dbReference>
<dbReference type="PANTHER" id="PTHR30511">
    <property type="entry name" value="ALANINE RACEMASE"/>
    <property type="match status" value="1"/>
</dbReference>
<comment type="function">
    <text evidence="2">Catalyzes the interconversion of L-alanine and D-alanine. May also act on other amino acids.</text>
</comment>
<feature type="active site" description="Proton acceptor; specific for D-alanine" evidence="2">
    <location>
        <position position="38"/>
    </location>
</feature>
<feature type="domain" description="Alanine racemase C-terminal" evidence="3">
    <location>
        <begin position="246"/>
        <end position="374"/>
    </location>
</feature>
<dbReference type="Pfam" id="PF00842">
    <property type="entry name" value="Ala_racemase_C"/>
    <property type="match status" value="1"/>
</dbReference>
<keyword evidence="2" id="KW-0663">Pyridoxal phosphate</keyword>
<dbReference type="RefSeq" id="WP_216456484.1">
    <property type="nucleotide sequence ID" value="NZ_JAHLQL010000001.1"/>
</dbReference>
<comment type="cofactor">
    <cofactor evidence="1 2">
        <name>pyridoxal 5'-phosphate</name>
        <dbReference type="ChEBI" id="CHEBI:597326"/>
    </cofactor>
</comment>
<evidence type="ECO:0000256" key="2">
    <source>
        <dbReference type="HAMAP-Rule" id="MF_01201"/>
    </source>
</evidence>
<dbReference type="InterPro" id="IPR001608">
    <property type="entry name" value="Ala_racemase_N"/>
</dbReference>
<evidence type="ECO:0000259" key="3">
    <source>
        <dbReference type="SMART" id="SM01005"/>
    </source>
</evidence>